<evidence type="ECO:0000313" key="2">
    <source>
        <dbReference type="Proteomes" id="UP000569329"/>
    </source>
</evidence>
<dbReference type="AlphaFoldDB" id="A0A839E9N8"/>
<dbReference type="InterPro" id="IPR015943">
    <property type="entry name" value="WD40/YVTN_repeat-like_dom_sf"/>
</dbReference>
<comment type="caution">
    <text evidence="1">The sequence shown here is derived from an EMBL/GenBank/DDBJ whole genome shotgun (WGS) entry which is preliminary data.</text>
</comment>
<protein>
    <submittedName>
        <fullName evidence="1">Outer membrane protein assembly factor BamB</fullName>
    </submittedName>
</protein>
<dbReference type="InterPro" id="IPR011047">
    <property type="entry name" value="Quinoprotein_ADH-like_sf"/>
</dbReference>
<dbReference type="Proteomes" id="UP000569329">
    <property type="component" value="Unassembled WGS sequence"/>
</dbReference>
<organism evidence="1 2">
    <name type="scientific">Halosaccharopolyspora lacisalsi</name>
    <dbReference type="NCBI Taxonomy" id="1000566"/>
    <lineage>
        <taxon>Bacteria</taxon>
        <taxon>Bacillati</taxon>
        <taxon>Actinomycetota</taxon>
        <taxon>Actinomycetes</taxon>
        <taxon>Pseudonocardiales</taxon>
        <taxon>Pseudonocardiaceae</taxon>
        <taxon>Halosaccharopolyspora</taxon>
    </lineage>
</organism>
<gene>
    <name evidence="1" type="ORF">FHX42_004954</name>
</gene>
<sequence length="116" mass="12023">MTSISDHNDYSNEIVALDLDTGKPRWSKSFGTDVIGVPLAATGEGVLAVKSGCSASSPRAIRLSWKDGTVTRASKPYPTPGLRVANCVLHRGGDAVYGVSLSVSASGDSPSLFALK</sequence>
<evidence type="ECO:0000313" key="1">
    <source>
        <dbReference type="EMBL" id="MBA8827558.1"/>
    </source>
</evidence>
<dbReference type="Gene3D" id="2.130.10.10">
    <property type="entry name" value="YVTN repeat-like/Quinoprotein amine dehydrogenase"/>
    <property type="match status" value="1"/>
</dbReference>
<proteinExistence type="predicted"/>
<accession>A0A839E9N8</accession>
<dbReference type="RefSeq" id="WP_182546716.1">
    <property type="nucleotide sequence ID" value="NZ_JACGWZ010000008.1"/>
</dbReference>
<dbReference type="EMBL" id="JACGWZ010000008">
    <property type="protein sequence ID" value="MBA8827558.1"/>
    <property type="molecule type" value="Genomic_DNA"/>
</dbReference>
<keyword evidence="2" id="KW-1185">Reference proteome</keyword>
<dbReference type="SUPFAM" id="SSF50998">
    <property type="entry name" value="Quinoprotein alcohol dehydrogenase-like"/>
    <property type="match status" value="1"/>
</dbReference>
<reference evidence="1 2" key="1">
    <citation type="submission" date="2020-07" db="EMBL/GenBank/DDBJ databases">
        <title>Sequencing the genomes of 1000 actinobacteria strains.</title>
        <authorList>
            <person name="Klenk H.-P."/>
        </authorList>
    </citation>
    <scope>NUCLEOTIDE SEQUENCE [LARGE SCALE GENOMIC DNA]</scope>
    <source>
        <strain evidence="1 2">DSM 45975</strain>
    </source>
</reference>
<name>A0A839E9N8_9PSEU</name>